<protein>
    <submittedName>
        <fullName evidence="1">Putative lipoprotein</fullName>
    </submittedName>
</protein>
<name>M6UP93_9LEPT</name>
<dbReference type="EMBL" id="AHOP02000059">
    <property type="protein sequence ID" value="EMO39053.1"/>
    <property type="molecule type" value="Genomic_DNA"/>
</dbReference>
<gene>
    <name evidence="1" type="ORF">LEP1GSC186_0307</name>
</gene>
<evidence type="ECO:0000313" key="1">
    <source>
        <dbReference type="EMBL" id="EMO39053.1"/>
    </source>
</evidence>
<keyword evidence="1" id="KW-0449">Lipoprotein</keyword>
<reference evidence="1 2" key="1">
    <citation type="submission" date="2013-01" db="EMBL/GenBank/DDBJ databases">
        <authorList>
            <person name="Harkins D.M."/>
            <person name="Durkin A.S."/>
            <person name="Brinkac L.M."/>
            <person name="Haft D.H."/>
            <person name="Selengut J.D."/>
            <person name="Sanka R."/>
            <person name="DePew J."/>
            <person name="Purushe J."/>
            <person name="Matthias M.A."/>
            <person name="Vinetz J.M."/>
            <person name="Sutton G.G."/>
            <person name="Nierman W.C."/>
            <person name="Fouts D.E."/>
        </authorList>
    </citation>
    <scope>NUCLEOTIDE SEQUENCE [LARGE SCALE GENOMIC DNA]</scope>
    <source>
        <strain evidence="1 2">ZUN142</strain>
    </source>
</reference>
<dbReference type="AlphaFoldDB" id="M6UP93"/>
<dbReference type="PROSITE" id="PS51257">
    <property type="entry name" value="PROKAR_LIPOPROTEIN"/>
    <property type="match status" value="1"/>
</dbReference>
<proteinExistence type="predicted"/>
<sequence length="369" mass="39996">MKEFLQKAMRGASVLLILYVISSCGGEKQMDSSSLLMLLGPESSLQTQTDSYEAPSLGFQNTGVNQVEPESNSGFEAIEYNSSSEPDLMVYLISGGKEVEVKPGEDISRKIQVQVANFGGALAGGSSPANEGYMVDLILSQDQIVPQGYASYYPDFQEDVLLGGGRISNTPDLQPGVLAFVSEGSNLIPKNVPAGNYFLCARIDVGSKVTESNENNNTVCLPILVQSGEVLPDLIIPRASIYPSGMKCRAYKPMMYITAEIKNIGEGPSAAMPNVGIINALEPDEIHGNGIGYTSMIQPGETITVTFPIYFPINESLEVDTSLTEKKHTFDLRLNRGSWLQESNVQNNAYIRKPLELTIPEGYCKSHSN</sequence>
<organism evidence="1 2">
    <name type="scientific">Leptospira noguchii serovar Autumnalis str. ZUN142</name>
    <dbReference type="NCBI Taxonomy" id="1085540"/>
    <lineage>
        <taxon>Bacteria</taxon>
        <taxon>Pseudomonadati</taxon>
        <taxon>Spirochaetota</taxon>
        <taxon>Spirochaetia</taxon>
        <taxon>Leptospirales</taxon>
        <taxon>Leptospiraceae</taxon>
        <taxon>Leptospira</taxon>
    </lineage>
</organism>
<accession>M6UP93</accession>
<comment type="caution">
    <text evidence="1">The sequence shown here is derived from an EMBL/GenBank/DDBJ whole genome shotgun (WGS) entry which is preliminary data.</text>
</comment>
<evidence type="ECO:0000313" key="2">
    <source>
        <dbReference type="Proteomes" id="UP000012153"/>
    </source>
</evidence>
<dbReference type="Gene3D" id="2.60.40.10">
    <property type="entry name" value="Immunoglobulins"/>
    <property type="match status" value="2"/>
</dbReference>
<dbReference type="Proteomes" id="UP000012153">
    <property type="component" value="Unassembled WGS sequence"/>
</dbReference>
<dbReference type="InterPro" id="IPR013783">
    <property type="entry name" value="Ig-like_fold"/>
</dbReference>
<dbReference type="RefSeq" id="WP_004419403.1">
    <property type="nucleotide sequence ID" value="NZ_AHOP02000059.1"/>
</dbReference>